<dbReference type="RefSeq" id="WP_074235490.1">
    <property type="nucleotide sequence ID" value="NZ_FSRK01000001.1"/>
</dbReference>
<protein>
    <submittedName>
        <fullName evidence="4">Por secretion system C-terminal sorting domain-containing protein</fullName>
    </submittedName>
</protein>
<evidence type="ECO:0000256" key="2">
    <source>
        <dbReference type="SAM" id="SignalP"/>
    </source>
</evidence>
<dbReference type="Pfam" id="PF23759">
    <property type="entry name" value="GBD_T9SS_assoc"/>
    <property type="match status" value="1"/>
</dbReference>
<evidence type="ECO:0000259" key="3">
    <source>
        <dbReference type="PROSITE" id="PS50853"/>
    </source>
</evidence>
<sequence>MKKNLFNPQNTKTFYHQFLLLLILFLCSNAWGQTTVFSDDFGSVQSDTYTTSGVIGTSPWTVNRSGADWGARRSSAGQLDVTNDASATTNVAGWGFANVALSSFSTPFSSTLNSNSGLVTWTFNFRTNRTSALAGFSATTSYGLAYILAGTSATAGTAGTGYAVVMGGGSNNNIALIKYSTGLQGTRTTIIGYGNTPTNLTDYISVKVTYNPNDNTWNLYTRDDGTTSFADPSAGTLTQIGTSTVDNTYTSTAMSFSGAYWQGSTGATQFSTFDNYKVTVVSAATCAAPTSPSTTGVTSSSATLSWTAPTSVPASGYQYYLSTTNTAPDASTTPTGNVASGTSVNVSVSANTTYYWWVRSNCSTSDKSSWVSGGNFTTSQLAASFPYSENFEGTNGNNWTFVNGSQTNKWFVGSAVNNGGSQSLYISNNASGTTHNYANTTSVVQVYRDITIPAGSTNANISFDWRANGETFGSTKYDYFSVWIVPASFNPTAGSVITTVPSRIKVGDFNLVNTWGNYTNNSIDVSSFAGTTMRLVFEWQNDGSGGAQAPAAIDNLAVTLPQASTTVTPTSLTGFTATTASDSAQQSFTVSGVTLGSNNITITPSTGYQISTTSGSGYSSTPIVLTPTSGTVGSTTIYVVLKKNSTTGAANGSITVSASPAVTPDKTVSLAGTISKATFTSANSGNWETAANWDLNAVPGADDNVVILSAHTITATTAQTRNSGTTTTVSGVLATNDSYLNNGTTTINGTFQINANGWGGGSNDFVYGSSGNLIFAHNNGSEYGSIDATHRYWPATSGPVNVTINSNSPINLGVARTVTGILQVAAGFRNLGNITVGTNGTLRLNSGYSWLNANSSPVYGTSSKLIYNSGGSPGRSNEWTASTGTVGTTAGLPQDVQVSNNTAINFPNGNTATGSGTVAAMAGGIVTVDSGSAIYLDYGTNGNSALIVTKDLLLNGSLSLGNAEGGNITVGGNWTQATAATFSPKGRRVIFNGSAAQTITKTGGGTLDFDRLEIQKTNATNVSLSNAAGNLTSLNLNGTSLNALAITGSGTGSLNLNANTLTFNNDGGDIYVDAAKTIVASSGAVINFNANKKVSNNSGTGSLTFAANATININNNAIVDFGKSSSTNISTVNGVLNIVGNGSSVTPNGPIYATGSKLVYKTAGIYARKAEWNATSGAGYPYDVQVTANTTLNYPNTGSGAFSTALGIARDLTIDSGSSLYMDYGNGGNKSGSLTVGRNIVNSGSLSLGDFAGGDLSLGGSWTSSGTFIPNNRAVTFSGSDGNDQTINSATTFDYLTVNKTSTGSVVLAASIIVNKDLTLTNKSIVLGTNNLTLPNNSSIINSNANSYIQAIGTGRLIRQNVDGTKDWVFPMGVAAAGRYAPITIKNLSGTTDLSVNVSTSITPTVSDATRVLSTKWLIATTNNVTANIYTEWQGVAAETNSMTIPATGSLATTVGGAPYTFYNVNLVANNTTATAVSLSNTAANGIVIGNDNAISIANDECSGAINITVDAVAVSGSNKGATSSSGFSASPCSSSSNSRDVWYKFTTSNEGNYKITVFKSTGTGAMSDPVLDLRSGTCVASVNIGCSDGLGDEVVTLSLNANTTYYYRVFNYGSATGDGFFTTSVSTVPTVIVNPIALTYGDVTYNTTSDKTFTVKGNFLNPANDNISIASLSGYEYSLDGVAYSTSLTLPYTSKTLAETTVHVRFNPTSACTDYNGNISVSGGGATTANIAVTGRGVIQAPTANTATDITTNSFVANWTTVSGVTDYELDVYTKGIVSNTVLNATFDDVTGASGNTGGNDGQWSGSIASATVPAAYTAAGWALTAANGADKSLKVGSGSTLGVLTTPDLVINGSGTLTFRAGAWNGTSESTSLKLSATNATLDLATVTLVKGSFNTYTVQVTNVTGNVKISFTGGGAATTSRFFIDDIKVVTSGIGNIPIAGSTFTVSAPATSKLINGLTQGQTYYYKIRGINGTCKSADSNEIEVTTNNTIIWNNNAWTNTTGPDTTLDAIIRTPYYVKANADEFAVHNLTIENTGLLKIKTGHGITVSGDIITPDNKIIIESDASLTQTKIANGNSNNKAIAKRNVKMKTLDYTYWSSPLQDQVLLNTTNVNAANSSGGFSAGTPNNRTYEYNEVTDNFKATTNATFVPAKGYAIRGKSTYGTVLAMDSLTFSGNLHNGDYSIQIQKSKNTTGTGGVIYEHGYNLIGNPYPSNINFINFYNLDQGNGNKNSDVIYGKAWFWTNFSASGTQAGSSYAGNNYATITLAGGTSPTSVDSAEGNPMPNEFIKVAQGFIVQMKGTPPTGTTPNLGIVKFDNSIRTNNNTGHFYNNNKNADEGINRYWVKIVSPYNIANTILIAHMDGATNNYDPDYDAELLAVGDDSFYSKVNAQKLQIQARNNPLNNEDVIVLGTKHAMSGLYKISLGNREGVFAENQKIYLRDKLTETYTDLTIQDYSFNANQGIDDNRFEIVYKNKEVLGTEGIGKSDFLVYRDGNNFVVKSSNNLGKVELYDVTGKLVQSRYSSDKEVKFDSSVLISGVYIIKAENSGNIRTKKIIK</sequence>
<keyword evidence="5" id="KW-1185">Reference proteome</keyword>
<dbReference type="SUPFAM" id="SSF49265">
    <property type="entry name" value="Fibronectin type III"/>
    <property type="match status" value="1"/>
</dbReference>
<dbReference type="CDD" id="cd00063">
    <property type="entry name" value="FN3"/>
    <property type="match status" value="1"/>
</dbReference>
<accession>A0A1N6HG75</accession>
<reference evidence="5" key="1">
    <citation type="submission" date="2016-11" db="EMBL/GenBank/DDBJ databases">
        <authorList>
            <person name="Varghese N."/>
            <person name="Submissions S."/>
        </authorList>
    </citation>
    <scope>NUCLEOTIDE SEQUENCE [LARGE SCALE GENOMIC DNA]</scope>
    <source>
        <strain evidence="5">DSM 27623</strain>
    </source>
</reference>
<dbReference type="InterPro" id="IPR013783">
    <property type="entry name" value="Ig-like_fold"/>
</dbReference>
<name>A0A1N6HG75_9FLAO</name>
<dbReference type="EMBL" id="FSRK01000001">
    <property type="protein sequence ID" value="SIO18737.1"/>
    <property type="molecule type" value="Genomic_DNA"/>
</dbReference>
<organism evidence="4 5">
    <name type="scientific">Epilithonimonas zeae</name>
    <dbReference type="NCBI Taxonomy" id="1416779"/>
    <lineage>
        <taxon>Bacteria</taxon>
        <taxon>Pseudomonadati</taxon>
        <taxon>Bacteroidota</taxon>
        <taxon>Flavobacteriia</taxon>
        <taxon>Flavobacteriales</taxon>
        <taxon>Weeksellaceae</taxon>
        <taxon>Chryseobacterium group</taxon>
        <taxon>Epilithonimonas</taxon>
    </lineage>
</organism>
<evidence type="ECO:0000313" key="4">
    <source>
        <dbReference type="EMBL" id="SIO18737.1"/>
    </source>
</evidence>
<dbReference type="InterPro" id="IPR026444">
    <property type="entry name" value="Secre_tail"/>
</dbReference>
<proteinExistence type="predicted"/>
<evidence type="ECO:0000313" key="5">
    <source>
        <dbReference type="Proteomes" id="UP000185207"/>
    </source>
</evidence>
<dbReference type="Gene3D" id="2.60.40.10">
    <property type="entry name" value="Immunoglobulins"/>
    <property type="match status" value="1"/>
</dbReference>
<feature type="signal peptide" evidence="2">
    <location>
        <begin position="1"/>
        <end position="32"/>
    </location>
</feature>
<keyword evidence="1 2" id="KW-0732">Signal</keyword>
<dbReference type="InterPro" id="IPR056600">
    <property type="entry name" value="GBD_T9SS_assoc"/>
</dbReference>
<dbReference type="InterPro" id="IPR036116">
    <property type="entry name" value="FN3_sf"/>
</dbReference>
<dbReference type="NCBIfam" id="TIGR04183">
    <property type="entry name" value="Por_Secre_tail"/>
    <property type="match status" value="1"/>
</dbReference>
<gene>
    <name evidence="4" type="ORF">SAMN05444409_2443</name>
</gene>
<feature type="chain" id="PRO_5012410341" evidence="2">
    <location>
        <begin position="33"/>
        <end position="2560"/>
    </location>
</feature>
<dbReference type="Proteomes" id="UP000185207">
    <property type="component" value="Unassembled WGS sequence"/>
</dbReference>
<dbReference type="STRING" id="1416779.SAMN05444409_2443"/>
<evidence type="ECO:0000256" key="1">
    <source>
        <dbReference type="ARBA" id="ARBA00022729"/>
    </source>
</evidence>
<feature type="domain" description="Fibronectin type-III" evidence="3">
    <location>
        <begin position="288"/>
        <end position="381"/>
    </location>
</feature>
<dbReference type="InterPro" id="IPR003961">
    <property type="entry name" value="FN3_dom"/>
</dbReference>
<dbReference type="PROSITE" id="PS50853">
    <property type="entry name" value="FN3"/>
    <property type="match status" value="1"/>
</dbReference>
<dbReference type="OrthoDB" id="906679at2"/>